<dbReference type="EMBL" id="DVNK01000024">
    <property type="protein sequence ID" value="HIU46223.1"/>
    <property type="molecule type" value="Genomic_DNA"/>
</dbReference>
<keyword evidence="2" id="KW-0378">Hydrolase</keyword>
<dbReference type="Proteomes" id="UP000824123">
    <property type="component" value="Unassembled WGS sequence"/>
</dbReference>
<accession>A0A9D1S4K7</accession>
<organism evidence="2 3">
    <name type="scientific">Candidatus Fimadaptatus faecigallinarum</name>
    <dbReference type="NCBI Taxonomy" id="2840814"/>
    <lineage>
        <taxon>Bacteria</taxon>
        <taxon>Bacillati</taxon>
        <taxon>Bacillota</taxon>
        <taxon>Clostridia</taxon>
        <taxon>Eubacteriales</taxon>
        <taxon>Candidatus Fimadaptatus</taxon>
    </lineage>
</organism>
<dbReference type="Pfam" id="PF03167">
    <property type="entry name" value="UDG"/>
    <property type="match status" value="1"/>
</dbReference>
<reference evidence="2" key="1">
    <citation type="submission" date="2020-10" db="EMBL/GenBank/DDBJ databases">
        <authorList>
            <person name="Gilroy R."/>
        </authorList>
    </citation>
    <scope>NUCLEOTIDE SEQUENCE</scope>
    <source>
        <strain evidence="2">ChiSxjej2B14-8506</strain>
    </source>
</reference>
<dbReference type="InterPro" id="IPR026353">
    <property type="entry name" value="Hypoxan-DNA_Glyclase"/>
</dbReference>
<feature type="domain" description="Uracil-DNA glycosylase-like" evidence="1">
    <location>
        <begin position="6"/>
        <end position="153"/>
    </location>
</feature>
<reference evidence="2" key="2">
    <citation type="journal article" date="2021" name="PeerJ">
        <title>Extensive microbial diversity within the chicken gut microbiome revealed by metagenomics and culture.</title>
        <authorList>
            <person name="Gilroy R."/>
            <person name="Ravi A."/>
            <person name="Getino M."/>
            <person name="Pursley I."/>
            <person name="Horton D.L."/>
            <person name="Alikhan N.F."/>
            <person name="Baker D."/>
            <person name="Gharbi K."/>
            <person name="Hall N."/>
            <person name="Watson M."/>
            <person name="Adriaenssens E.M."/>
            <person name="Foster-Nyarko E."/>
            <person name="Jarju S."/>
            <person name="Secka A."/>
            <person name="Antonio M."/>
            <person name="Oren A."/>
            <person name="Chaudhuri R.R."/>
            <person name="La Ragione R."/>
            <person name="Hildebrand F."/>
            <person name="Pallen M.J."/>
        </authorList>
    </citation>
    <scope>NUCLEOTIDE SEQUENCE</scope>
    <source>
        <strain evidence="2">ChiSxjej2B14-8506</strain>
    </source>
</reference>
<evidence type="ECO:0000259" key="1">
    <source>
        <dbReference type="SMART" id="SM00986"/>
    </source>
</evidence>
<evidence type="ECO:0000313" key="3">
    <source>
        <dbReference type="Proteomes" id="UP000824123"/>
    </source>
</evidence>
<comment type="caution">
    <text evidence="2">The sequence shown here is derived from an EMBL/GenBank/DDBJ whole genome shotgun (WGS) entry which is preliminary data.</text>
</comment>
<dbReference type="EC" id="3.2.2.15" evidence="2"/>
<proteinExistence type="predicted"/>
<dbReference type="SMART" id="SM00987">
    <property type="entry name" value="UreE_C"/>
    <property type="match status" value="1"/>
</dbReference>
<keyword evidence="2" id="KW-0326">Glycosidase</keyword>
<evidence type="ECO:0000313" key="2">
    <source>
        <dbReference type="EMBL" id="HIU46223.1"/>
    </source>
</evidence>
<dbReference type="SUPFAM" id="SSF52141">
    <property type="entry name" value="Uracil-DNA glycosylase-like"/>
    <property type="match status" value="1"/>
</dbReference>
<sequence length="170" mass="18960">MITGFDPICGPGCRVLILGSMPSVRSLELSQYYGHPRNAFWPIMCELLEGRYIEDYSRRAQLLLEHGIALWDVCHCCERETSSDARIRNEVPNDIAGLANRFGIEHVLLNGGAAASLYRRHVALDLPCTRLPSTSPAYTLKYEAKRDAWREALEAVGIPLAPAHANLQRA</sequence>
<dbReference type="GO" id="GO:0033958">
    <property type="term" value="F:DNA-deoxyinosine glycosylase activity"/>
    <property type="evidence" value="ECO:0007669"/>
    <property type="project" value="UniProtKB-EC"/>
</dbReference>
<dbReference type="AlphaFoldDB" id="A0A9D1S4K7"/>
<dbReference type="NCBIfam" id="TIGR04274">
    <property type="entry name" value="hypoxanDNAglyco"/>
    <property type="match status" value="1"/>
</dbReference>
<protein>
    <submittedName>
        <fullName evidence="2">DNA-deoxyinosine glycosylase</fullName>
        <ecNumber evidence="2">3.2.2.15</ecNumber>
    </submittedName>
</protein>
<name>A0A9D1S4K7_9FIRM</name>
<gene>
    <name evidence="2" type="ORF">IAC59_03070</name>
</gene>
<dbReference type="InterPro" id="IPR036895">
    <property type="entry name" value="Uracil-DNA_glycosylase-like_sf"/>
</dbReference>
<dbReference type="Gene3D" id="3.40.470.10">
    <property type="entry name" value="Uracil-DNA glycosylase-like domain"/>
    <property type="match status" value="1"/>
</dbReference>
<dbReference type="SMART" id="SM00986">
    <property type="entry name" value="UDG"/>
    <property type="match status" value="1"/>
</dbReference>
<dbReference type="CDD" id="cd10032">
    <property type="entry name" value="UDG-F6_HDG"/>
    <property type="match status" value="1"/>
</dbReference>
<dbReference type="InterPro" id="IPR005122">
    <property type="entry name" value="Uracil-DNA_glycosylase-like"/>
</dbReference>